<accession>A0A0E9XF85</accession>
<organism evidence="1">
    <name type="scientific">Anguilla anguilla</name>
    <name type="common">European freshwater eel</name>
    <name type="synonym">Muraena anguilla</name>
    <dbReference type="NCBI Taxonomy" id="7936"/>
    <lineage>
        <taxon>Eukaryota</taxon>
        <taxon>Metazoa</taxon>
        <taxon>Chordata</taxon>
        <taxon>Craniata</taxon>
        <taxon>Vertebrata</taxon>
        <taxon>Euteleostomi</taxon>
        <taxon>Actinopterygii</taxon>
        <taxon>Neopterygii</taxon>
        <taxon>Teleostei</taxon>
        <taxon>Anguilliformes</taxon>
        <taxon>Anguillidae</taxon>
        <taxon>Anguilla</taxon>
    </lineage>
</organism>
<evidence type="ECO:0000313" key="1">
    <source>
        <dbReference type="EMBL" id="JAI01285.1"/>
    </source>
</evidence>
<reference evidence="1" key="1">
    <citation type="submission" date="2014-11" db="EMBL/GenBank/DDBJ databases">
        <authorList>
            <person name="Amaro Gonzalez C."/>
        </authorList>
    </citation>
    <scope>NUCLEOTIDE SEQUENCE</scope>
</reference>
<proteinExistence type="predicted"/>
<name>A0A0E9XF85_ANGAN</name>
<dbReference type="AlphaFoldDB" id="A0A0E9XF85"/>
<dbReference type="EMBL" id="GBXM01007293">
    <property type="protein sequence ID" value="JAI01285.1"/>
    <property type="molecule type" value="Transcribed_RNA"/>
</dbReference>
<reference evidence="1" key="2">
    <citation type="journal article" date="2015" name="Fish Shellfish Immunol.">
        <title>Early steps in the European eel (Anguilla anguilla)-Vibrio vulnificus interaction in the gills: Role of the RtxA13 toxin.</title>
        <authorList>
            <person name="Callol A."/>
            <person name="Pajuelo D."/>
            <person name="Ebbesson L."/>
            <person name="Teles M."/>
            <person name="MacKenzie S."/>
            <person name="Amaro C."/>
        </authorList>
    </citation>
    <scope>NUCLEOTIDE SEQUENCE</scope>
</reference>
<protein>
    <submittedName>
        <fullName evidence="1">Uncharacterized protein</fullName>
    </submittedName>
</protein>
<sequence>MFTIFFFVSKCLTSELMLPQKGFGNILRLNYISAHVIYNSAMERSRVIFMLWYGTNDRPVLFLSSQLLEKAFTAQNQACASKPVQPCQMITMYTLFWHALLFSLQ</sequence>